<dbReference type="GO" id="GO:0008237">
    <property type="term" value="F:metallopeptidase activity"/>
    <property type="evidence" value="ECO:0007669"/>
    <property type="project" value="UniProtKB-KW"/>
</dbReference>
<evidence type="ECO:0000313" key="9">
    <source>
        <dbReference type="Proteomes" id="UP000477782"/>
    </source>
</evidence>
<name>A0A6M0QX50_9RHOB</name>
<protein>
    <recommendedName>
        <fullName evidence="10">Peptidase M50 domain-containing protein</fullName>
    </recommendedName>
</protein>
<evidence type="ECO:0000256" key="4">
    <source>
        <dbReference type="ARBA" id="ARBA00022801"/>
    </source>
</evidence>
<comment type="cofactor">
    <cofactor evidence="1">
        <name>Zn(2+)</name>
        <dbReference type="ChEBI" id="CHEBI:29105"/>
    </cofactor>
</comment>
<evidence type="ECO:0000256" key="6">
    <source>
        <dbReference type="ARBA" id="ARBA00023049"/>
    </source>
</evidence>
<dbReference type="PANTHER" id="PTHR39188">
    <property type="entry name" value="MEMBRANE-ASSOCIATED ZINC METALLOPROTEASE M50B"/>
    <property type="match status" value="1"/>
</dbReference>
<dbReference type="GO" id="GO:0006508">
    <property type="term" value="P:proteolysis"/>
    <property type="evidence" value="ECO:0007669"/>
    <property type="project" value="UniProtKB-KW"/>
</dbReference>
<comment type="similarity">
    <text evidence="2">Belongs to the peptidase M50B family.</text>
</comment>
<evidence type="ECO:0000313" key="8">
    <source>
        <dbReference type="EMBL" id="NEY91263.1"/>
    </source>
</evidence>
<dbReference type="Proteomes" id="UP000477782">
    <property type="component" value="Unassembled WGS sequence"/>
</dbReference>
<keyword evidence="4" id="KW-0378">Hydrolase</keyword>
<keyword evidence="7" id="KW-1133">Transmembrane helix</keyword>
<dbReference type="EMBL" id="JAAIVJ010000008">
    <property type="protein sequence ID" value="NEY91263.1"/>
    <property type="molecule type" value="Genomic_DNA"/>
</dbReference>
<evidence type="ECO:0000256" key="2">
    <source>
        <dbReference type="ARBA" id="ARBA00007931"/>
    </source>
</evidence>
<feature type="transmembrane region" description="Helical" evidence="7">
    <location>
        <begin position="110"/>
        <end position="133"/>
    </location>
</feature>
<sequence length="265" mass="28325">MTGVVAVFVFALFAMVVMRPGRVVTGENVLISRIEYRSFWLGLAFFAIVFSLFKGPHAFGLVAGLLVHELGHFLAYRALGHDGARFRALPMVASLSTSDKATRSDAEEAFIALAGAGLSLVPMVPLVGIGLLLDAESSALHPILMSIGGTIAALNALNLLPLWPLDGGRCLALIGRSLMPRKTVLLLLATSAFATALGFHVQSTTLLMTCLVGAHFLYHPEALAPKHAAMPKKTAVLVFLTWAALMGAHMAGGWWLLNWFFFSGL</sequence>
<feature type="transmembrane region" description="Helical" evidence="7">
    <location>
        <begin position="36"/>
        <end position="53"/>
    </location>
</feature>
<keyword evidence="9" id="KW-1185">Reference proteome</keyword>
<feature type="transmembrane region" description="Helical" evidence="7">
    <location>
        <begin position="184"/>
        <end position="200"/>
    </location>
</feature>
<evidence type="ECO:0000256" key="1">
    <source>
        <dbReference type="ARBA" id="ARBA00001947"/>
    </source>
</evidence>
<organism evidence="8 9">
    <name type="scientific">Tabrizicola oligotrophica</name>
    <dbReference type="NCBI Taxonomy" id="2710650"/>
    <lineage>
        <taxon>Bacteria</taxon>
        <taxon>Pseudomonadati</taxon>
        <taxon>Pseudomonadota</taxon>
        <taxon>Alphaproteobacteria</taxon>
        <taxon>Rhodobacterales</taxon>
        <taxon>Paracoccaceae</taxon>
        <taxon>Tabrizicola</taxon>
    </lineage>
</organism>
<gene>
    <name evidence="8" type="ORF">G4Z14_13235</name>
</gene>
<proteinExistence type="inferred from homology"/>
<keyword evidence="5" id="KW-0862">Zinc</keyword>
<dbReference type="AlphaFoldDB" id="A0A6M0QX50"/>
<feature type="transmembrane region" description="Helical" evidence="7">
    <location>
        <begin position="236"/>
        <end position="257"/>
    </location>
</feature>
<keyword evidence="3" id="KW-0645">Protease</keyword>
<feature type="transmembrane region" description="Helical" evidence="7">
    <location>
        <begin position="139"/>
        <end position="163"/>
    </location>
</feature>
<evidence type="ECO:0000256" key="7">
    <source>
        <dbReference type="SAM" id="Phobius"/>
    </source>
</evidence>
<dbReference type="RefSeq" id="WP_164626524.1">
    <property type="nucleotide sequence ID" value="NZ_JAAIVJ010000008.1"/>
</dbReference>
<evidence type="ECO:0000256" key="5">
    <source>
        <dbReference type="ARBA" id="ARBA00022833"/>
    </source>
</evidence>
<evidence type="ECO:0008006" key="10">
    <source>
        <dbReference type="Google" id="ProtNLM"/>
    </source>
</evidence>
<evidence type="ECO:0000256" key="3">
    <source>
        <dbReference type="ARBA" id="ARBA00022670"/>
    </source>
</evidence>
<accession>A0A6M0QX50</accession>
<dbReference type="PANTHER" id="PTHR39188:SF3">
    <property type="entry name" value="STAGE IV SPORULATION PROTEIN FB"/>
    <property type="match status" value="1"/>
</dbReference>
<keyword evidence="6" id="KW-0482">Metalloprotease</keyword>
<comment type="caution">
    <text evidence="8">The sequence shown here is derived from an EMBL/GenBank/DDBJ whole genome shotgun (WGS) entry which is preliminary data.</text>
</comment>
<keyword evidence="7" id="KW-0472">Membrane</keyword>
<keyword evidence="7" id="KW-0812">Transmembrane</keyword>
<reference evidence="8 9" key="1">
    <citation type="submission" date="2020-02" db="EMBL/GenBank/DDBJ databases">
        <authorList>
            <person name="Chen W.-M."/>
        </authorList>
    </citation>
    <scope>NUCLEOTIDE SEQUENCE [LARGE SCALE GENOMIC DNA]</scope>
    <source>
        <strain evidence="8 9">KMS-5</strain>
    </source>
</reference>